<reference evidence="1 2" key="1">
    <citation type="submission" date="2020-08" db="EMBL/GenBank/DDBJ databases">
        <title>Genomic Encyclopedia of Type Strains, Phase IV (KMG-V): Genome sequencing to study the core and pangenomes of soil and plant-associated prokaryotes.</title>
        <authorList>
            <person name="Whitman W."/>
        </authorList>
    </citation>
    <scope>NUCLEOTIDE SEQUENCE [LARGE SCALE GENOMIC DNA]</scope>
    <source>
        <strain evidence="1 2">SEMIA 414</strain>
    </source>
</reference>
<comment type="caution">
    <text evidence="1">The sequence shown here is derived from an EMBL/GenBank/DDBJ whole genome shotgun (WGS) entry which is preliminary data.</text>
</comment>
<accession>A0A7W6UJ84</accession>
<organism evidence="1 2">
    <name type="scientific">Rhizobium esperanzae</name>
    <dbReference type="NCBI Taxonomy" id="1967781"/>
    <lineage>
        <taxon>Bacteria</taxon>
        <taxon>Pseudomonadati</taxon>
        <taxon>Pseudomonadota</taxon>
        <taxon>Alphaproteobacteria</taxon>
        <taxon>Hyphomicrobiales</taxon>
        <taxon>Rhizobiaceae</taxon>
        <taxon>Rhizobium/Agrobacterium group</taxon>
        <taxon>Rhizobium</taxon>
    </lineage>
</organism>
<sequence length="70" mass="7351">MVPRHGGAGIRLTGGENAAVRFCDALENLPGAVGRTVINYDSLPVRSRLLLQAGKTFGKRIGCIVGGDEE</sequence>
<dbReference type="EMBL" id="JACIHI010000005">
    <property type="protein sequence ID" value="MBB4439212.1"/>
    <property type="molecule type" value="Genomic_DNA"/>
</dbReference>
<dbReference type="Proteomes" id="UP000533724">
    <property type="component" value="Unassembled WGS sequence"/>
</dbReference>
<name>A0A7W6UJ84_9HYPH</name>
<evidence type="ECO:0000313" key="1">
    <source>
        <dbReference type="EMBL" id="MBB4439212.1"/>
    </source>
</evidence>
<dbReference type="AlphaFoldDB" id="A0A7W6UJ84"/>
<evidence type="ECO:0000313" key="2">
    <source>
        <dbReference type="Proteomes" id="UP000533724"/>
    </source>
</evidence>
<proteinExistence type="predicted"/>
<gene>
    <name evidence="1" type="ORF">GGE15_002476</name>
</gene>
<protein>
    <submittedName>
        <fullName evidence="1">Uncharacterized protein</fullName>
    </submittedName>
</protein>